<protein>
    <submittedName>
        <fullName evidence="1">Uncharacterized protein</fullName>
    </submittedName>
</protein>
<dbReference type="PROSITE" id="PS51257">
    <property type="entry name" value="PROKAR_LIPOPROTEIN"/>
    <property type="match status" value="1"/>
</dbReference>
<dbReference type="SUPFAM" id="SSF50939">
    <property type="entry name" value="Sialidases"/>
    <property type="match status" value="1"/>
</dbReference>
<dbReference type="Gene3D" id="2.120.10.10">
    <property type="match status" value="1"/>
</dbReference>
<accession>A0A1W1WAG5</accession>
<name>A0A1W1WAG5_SULTA</name>
<dbReference type="InterPro" id="IPR036278">
    <property type="entry name" value="Sialidase_sf"/>
</dbReference>
<keyword evidence="2" id="KW-1185">Reference proteome</keyword>
<dbReference type="AlphaFoldDB" id="A0A1W1WAG5"/>
<sequence length="362" mass="39885">MRMAFLRASYWMVGLLGMGILAGCGFNAFQVPRHPSHISLRPSLQHVVPKSHTPSVPSPTSSDMMPHTLLLQLGALSVRVPNIWKAQSHTLLSPGARQMIAVSNSAHLTMTLDPLSRSTVFQLLPQLPKPQGLTKNPWNQSPYFTETVDYIDGEIYVTMSDVSTSGSRYVLNLYMPKTEATTAWTIIKSIKAPVPLDLSQGIRLLLAQTRLSSTPPEATWSMGQDRWLLVGGEPATAQEPFFLLRSQDGGKNWNLINYTHWTAVPYQVFPNTVGNPAIVFWNAQDGLIAQPSYATPQLLLFRTTNGGMSWNESRLDCPSQPRLGKAPSITLMGHGHVTVSVLLRSGKTFTVSSQNHGISWQS</sequence>
<proteinExistence type="predicted"/>
<dbReference type="EMBL" id="FWWY01000001">
    <property type="protein sequence ID" value="SMC03291.1"/>
    <property type="molecule type" value="Genomic_DNA"/>
</dbReference>
<reference evidence="2" key="1">
    <citation type="submission" date="2017-04" db="EMBL/GenBank/DDBJ databases">
        <authorList>
            <person name="Varghese N."/>
            <person name="Submissions S."/>
        </authorList>
    </citation>
    <scope>NUCLEOTIDE SEQUENCE [LARGE SCALE GENOMIC DNA]</scope>
    <source>
        <strain evidence="2">DSM 9293</strain>
    </source>
</reference>
<organism evidence="1 2">
    <name type="scientific">Sulfobacillus thermosulfidooxidans (strain DSM 9293 / VKM B-1269 / AT-1)</name>
    <dbReference type="NCBI Taxonomy" id="929705"/>
    <lineage>
        <taxon>Bacteria</taxon>
        <taxon>Bacillati</taxon>
        <taxon>Bacillota</taxon>
        <taxon>Clostridia</taxon>
        <taxon>Eubacteriales</taxon>
        <taxon>Clostridiales Family XVII. Incertae Sedis</taxon>
        <taxon>Sulfobacillus</taxon>
    </lineage>
</organism>
<dbReference type="Proteomes" id="UP000192660">
    <property type="component" value="Unassembled WGS sequence"/>
</dbReference>
<evidence type="ECO:0000313" key="1">
    <source>
        <dbReference type="EMBL" id="SMC03291.1"/>
    </source>
</evidence>
<gene>
    <name evidence="1" type="ORF">SAMN00768000_1010</name>
</gene>
<evidence type="ECO:0000313" key="2">
    <source>
        <dbReference type="Proteomes" id="UP000192660"/>
    </source>
</evidence>